<sequence>MTQFSNIEHPADTSSDAHNTEVALCRDKKYNRINTEMRKLIVGKSVTNGSMSKTAASRLFKLP</sequence>
<gene>
    <name evidence="2" type="ORF">BCV72DRAFT_231120</name>
</gene>
<dbReference type="Proteomes" id="UP000242414">
    <property type="component" value="Unassembled WGS sequence"/>
</dbReference>
<protein>
    <submittedName>
        <fullName evidence="2">Uncharacterized protein</fullName>
    </submittedName>
</protein>
<evidence type="ECO:0000313" key="2">
    <source>
        <dbReference type="EMBL" id="ORE04680.1"/>
    </source>
</evidence>
<dbReference type="AlphaFoldDB" id="A0A1X0QY24"/>
<reference evidence="2" key="1">
    <citation type="journal article" date="2016" name="Proc. Natl. Acad. Sci. U.S.A.">
        <title>Lipid metabolic changes in an early divergent fungus govern the establishment of a mutualistic symbiosis with endobacteria.</title>
        <authorList>
            <person name="Lastovetsky O.A."/>
            <person name="Gaspar M.L."/>
            <person name="Mondo S.J."/>
            <person name="LaButti K.M."/>
            <person name="Sandor L."/>
            <person name="Grigoriev I.V."/>
            <person name="Henry S.A."/>
            <person name="Pawlowska T.E."/>
        </authorList>
    </citation>
    <scope>NUCLEOTIDE SEQUENCE [LARGE SCALE GENOMIC DNA]</scope>
    <source>
        <strain evidence="2">ATCC 52814</strain>
    </source>
</reference>
<feature type="region of interest" description="Disordered" evidence="1">
    <location>
        <begin position="1"/>
        <end position="21"/>
    </location>
</feature>
<dbReference type="VEuPathDB" id="FungiDB:BCV72DRAFT_231120"/>
<evidence type="ECO:0000256" key="1">
    <source>
        <dbReference type="SAM" id="MobiDB-lite"/>
    </source>
</evidence>
<feature type="compositionally biased region" description="Polar residues" evidence="1">
    <location>
        <begin position="1"/>
        <end position="17"/>
    </location>
</feature>
<proteinExistence type="predicted"/>
<name>A0A1X0QY24_RHIZD</name>
<dbReference type="EMBL" id="KV921964">
    <property type="protein sequence ID" value="ORE04680.1"/>
    <property type="molecule type" value="Genomic_DNA"/>
</dbReference>
<accession>A0A1X0QY24</accession>
<organism evidence="2">
    <name type="scientific">Rhizopus microsporus var. microsporus</name>
    <dbReference type="NCBI Taxonomy" id="86635"/>
    <lineage>
        <taxon>Eukaryota</taxon>
        <taxon>Fungi</taxon>
        <taxon>Fungi incertae sedis</taxon>
        <taxon>Mucoromycota</taxon>
        <taxon>Mucoromycotina</taxon>
        <taxon>Mucoromycetes</taxon>
        <taxon>Mucorales</taxon>
        <taxon>Mucorineae</taxon>
        <taxon>Rhizopodaceae</taxon>
        <taxon>Rhizopus</taxon>
    </lineage>
</organism>